<reference evidence="3" key="1">
    <citation type="journal article" date="2019" name="Int. J. Syst. Evol. Microbiol.">
        <title>The Global Catalogue of Microorganisms (GCM) 10K type strain sequencing project: providing services to taxonomists for standard genome sequencing and annotation.</title>
        <authorList>
            <consortium name="The Broad Institute Genomics Platform"/>
            <consortium name="The Broad Institute Genome Sequencing Center for Infectious Disease"/>
            <person name="Wu L."/>
            <person name="Ma J."/>
        </authorList>
    </citation>
    <scope>NUCLEOTIDE SEQUENCE [LARGE SCALE GENOMIC DNA]</scope>
    <source>
        <strain evidence="3">KCTC 52127</strain>
    </source>
</reference>
<evidence type="ECO:0000313" key="2">
    <source>
        <dbReference type="EMBL" id="MFD2566925.1"/>
    </source>
</evidence>
<keyword evidence="3" id="KW-1185">Reference proteome</keyword>
<feature type="transmembrane region" description="Helical" evidence="1">
    <location>
        <begin position="117"/>
        <end position="138"/>
    </location>
</feature>
<feature type="transmembrane region" description="Helical" evidence="1">
    <location>
        <begin position="91"/>
        <end position="111"/>
    </location>
</feature>
<accession>A0ABW5LQ94</accession>
<comment type="caution">
    <text evidence="2">The sequence shown here is derived from an EMBL/GenBank/DDBJ whole genome shotgun (WGS) entry which is preliminary data.</text>
</comment>
<keyword evidence="1" id="KW-0812">Transmembrane</keyword>
<dbReference type="RefSeq" id="WP_379665635.1">
    <property type="nucleotide sequence ID" value="NZ_JBHULH010000003.1"/>
</dbReference>
<gene>
    <name evidence="2" type="ORF">ACFSRZ_06050</name>
</gene>
<dbReference type="Proteomes" id="UP001597508">
    <property type="component" value="Unassembled WGS sequence"/>
</dbReference>
<keyword evidence="1" id="KW-0472">Membrane</keyword>
<protein>
    <submittedName>
        <fullName evidence="2">Uncharacterized protein</fullName>
    </submittedName>
</protein>
<feature type="transmembrane region" description="Helical" evidence="1">
    <location>
        <begin position="190"/>
        <end position="209"/>
    </location>
</feature>
<evidence type="ECO:0000313" key="3">
    <source>
        <dbReference type="Proteomes" id="UP001597508"/>
    </source>
</evidence>
<organism evidence="2 3">
    <name type="scientific">Pseudotenacibaculum haliotis</name>
    <dbReference type="NCBI Taxonomy" id="1862138"/>
    <lineage>
        <taxon>Bacteria</taxon>
        <taxon>Pseudomonadati</taxon>
        <taxon>Bacteroidota</taxon>
        <taxon>Flavobacteriia</taxon>
        <taxon>Flavobacteriales</taxon>
        <taxon>Flavobacteriaceae</taxon>
        <taxon>Pseudotenacibaculum</taxon>
    </lineage>
</organism>
<sequence>MELTEKEIEELYKFTRKHYVIHYDLQTELVDHLANDIETIWLEKPNLSFREARDISFKKFGVFGFSDVVSQKEKQMTKKYWRILWRFVKEWFDIPKIIGTAAIFSLFFFLLQIRVGPIILVTAFIIFCLSSIVFEIIIKYKVRSRKKKEQKIFLLEEMIHQTKGGLIFVYLINIWNALNFLDIDFFSLSVYWIGLVSFLLTLLLISFYVTHFTIPNKAEELLEEVYPEYKLQKNL</sequence>
<dbReference type="EMBL" id="JBHULH010000003">
    <property type="protein sequence ID" value="MFD2566925.1"/>
    <property type="molecule type" value="Genomic_DNA"/>
</dbReference>
<proteinExistence type="predicted"/>
<name>A0ABW5LQ94_9FLAO</name>
<keyword evidence="1" id="KW-1133">Transmembrane helix</keyword>
<evidence type="ECO:0000256" key="1">
    <source>
        <dbReference type="SAM" id="Phobius"/>
    </source>
</evidence>
<feature type="transmembrane region" description="Helical" evidence="1">
    <location>
        <begin position="159"/>
        <end position="178"/>
    </location>
</feature>